<comment type="similarity">
    <text evidence="2">Belongs to the GtrA family.</text>
</comment>
<evidence type="ECO:0000256" key="2">
    <source>
        <dbReference type="ARBA" id="ARBA00009399"/>
    </source>
</evidence>
<evidence type="ECO:0000256" key="7">
    <source>
        <dbReference type="SAM" id="Phobius"/>
    </source>
</evidence>
<keyword evidence="10" id="KW-1185">Reference proteome</keyword>
<organism evidence="9 10">
    <name type="scientific">Sanguibacter biliveldensis</name>
    <dbReference type="NCBI Taxonomy" id="3030830"/>
    <lineage>
        <taxon>Bacteria</taxon>
        <taxon>Bacillati</taxon>
        <taxon>Actinomycetota</taxon>
        <taxon>Actinomycetes</taxon>
        <taxon>Micrococcales</taxon>
        <taxon>Sanguibacteraceae</taxon>
        <taxon>Sanguibacter</taxon>
    </lineage>
</organism>
<proteinExistence type="inferred from homology"/>
<name>A0AAF0Z9B7_9MICO</name>
<sequence length="172" mass="18897">MDETVRDPGPLSRWVRDQRVAFVLVGGFNTVLGTAWFIAFQLFFERIEIGRFDYILSLVCAHAASVLCSFVMQRYLVFRVRGRVLLDLVRFVSVSLTSLGLNLVLLPLVVEVLGVPKIPAQLLVTAVLALGTYFLHRDFSFRRTVPAASAGDAGMAPTAGPVARQTRQDGAS</sequence>
<feature type="transmembrane region" description="Helical" evidence="7">
    <location>
        <begin position="54"/>
        <end position="72"/>
    </location>
</feature>
<feature type="domain" description="GtrA/DPMS transmembrane" evidence="8">
    <location>
        <begin position="22"/>
        <end position="141"/>
    </location>
</feature>
<feature type="transmembrane region" description="Helical" evidence="7">
    <location>
        <begin position="84"/>
        <end position="106"/>
    </location>
</feature>
<dbReference type="PANTHER" id="PTHR38459:SF1">
    <property type="entry name" value="PROPHAGE BACTOPRENOL-LINKED GLUCOSE TRANSLOCASE HOMOLOG"/>
    <property type="match status" value="1"/>
</dbReference>
<evidence type="ECO:0000256" key="1">
    <source>
        <dbReference type="ARBA" id="ARBA00004141"/>
    </source>
</evidence>
<evidence type="ECO:0000313" key="9">
    <source>
        <dbReference type="EMBL" id="WPF83216.1"/>
    </source>
</evidence>
<dbReference type="GO" id="GO:0005886">
    <property type="term" value="C:plasma membrane"/>
    <property type="evidence" value="ECO:0007669"/>
    <property type="project" value="TreeGrafter"/>
</dbReference>
<evidence type="ECO:0000313" key="10">
    <source>
        <dbReference type="Proteomes" id="UP001304340"/>
    </source>
</evidence>
<dbReference type="AlphaFoldDB" id="A0AAF0Z9B7"/>
<evidence type="ECO:0000256" key="6">
    <source>
        <dbReference type="SAM" id="MobiDB-lite"/>
    </source>
</evidence>
<evidence type="ECO:0000256" key="3">
    <source>
        <dbReference type="ARBA" id="ARBA00022692"/>
    </source>
</evidence>
<protein>
    <submittedName>
        <fullName evidence="9">GtrA family protein</fullName>
    </submittedName>
</protein>
<dbReference type="PANTHER" id="PTHR38459">
    <property type="entry name" value="PROPHAGE BACTOPRENOL-LINKED GLUCOSE TRANSLOCASE HOMOLOG"/>
    <property type="match status" value="1"/>
</dbReference>
<evidence type="ECO:0000259" key="8">
    <source>
        <dbReference type="Pfam" id="PF04138"/>
    </source>
</evidence>
<feature type="transmembrane region" description="Helical" evidence="7">
    <location>
        <begin position="20"/>
        <end position="42"/>
    </location>
</feature>
<keyword evidence="3 7" id="KW-0812">Transmembrane</keyword>
<feature type="region of interest" description="Disordered" evidence="6">
    <location>
        <begin position="150"/>
        <end position="172"/>
    </location>
</feature>
<dbReference type="GO" id="GO:0000271">
    <property type="term" value="P:polysaccharide biosynthetic process"/>
    <property type="evidence" value="ECO:0007669"/>
    <property type="project" value="InterPro"/>
</dbReference>
<dbReference type="RefSeq" id="WP_319159300.1">
    <property type="nucleotide sequence ID" value="NZ_CP138359.1"/>
</dbReference>
<dbReference type="EMBL" id="CP138359">
    <property type="protein sequence ID" value="WPF83216.1"/>
    <property type="molecule type" value="Genomic_DNA"/>
</dbReference>
<reference evidence="10" key="1">
    <citation type="submission" date="2023-11" db="EMBL/GenBank/DDBJ databases">
        <authorList>
            <person name="Helweg L.P."/>
            <person name="Kiel A."/>
            <person name="Hitz F."/>
            <person name="Ruckert-Reed C."/>
            <person name="Busche T."/>
            <person name="Kaltschmidt B."/>
            <person name="Kaltschmidt C."/>
        </authorList>
    </citation>
    <scope>NUCLEOTIDE SEQUENCE [LARGE SCALE GENOMIC DNA]</scope>
    <source>
        <strain evidence="10">4.1</strain>
    </source>
</reference>
<comment type="subcellular location">
    <subcellularLocation>
        <location evidence="1">Membrane</location>
        <topology evidence="1">Multi-pass membrane protein</topology>
    </subcellularLocation>
</comment>
<dbReference type="InterPro" id="IPR051401">
    <property type="entry name" value="GtrA_CellWall_Glycosyl"/>
</dbReference>
<gene>
    <name evidence="9" type="ORF">SANBI_000872</name>
</gene>
<keyword evidence="4 7" id="KW-1133">Transmembrane helix</keyword>
<feature type="transmembrane region" description="Helical" evidence="7">
    <location>
        <begin position="118"/>
        <end position="135"/>
    </location>
</feature>
<dbReference type="KEGG" id="sbil:SANBI_000872"/>
<accession>A0AAF0Z9B7</accession>
<evidence type="ECO:0000256" key="4">
    <source>
        <dbReference type="ARBA" id="ARBA00022989"/>
    </source>
</evidence>
<dbReference type="InterPro" id="IPR007267">
    <property type="entry name" value="GtrA_DPMS_TM"/>
</dbReference>
<keyword evidence="5 7" id="KW-0472">Membrane</keyword>
<evidence type="ECO:0000256" key="5">
    <source>
        <dbReference type="ARBA" id="ARBA00023136"/>
    </source>
</evidence>
<dbReference type="Proteomes" id="UP001304340">
    <property type="component" value="Chromosome"/>
</dbReference>
<dbReference type="Pfam" id="PF04138">
    <property type="entry name" value="GtrA_DPMS_TM"/>
    <property type="match status" value="1"/>
</dbReference>